<keyword evidence="1" id="KW-0812">Transmembrane</keyword>
<organism evidence="2 3">
    <name type="scientific">Acaulospora morrowiae</name>
    <dbReference type="NCBI Taxonomy" id="94023"/>
    <lineage>
        <taxon>Eukaryota</taxon>
        <taxon>Fungi</taxon>
        <taxon>Fungi incertae sedis</taxon>
        <taxon>Mucoromycota</taxon>
        <taxon>Glomeromycotina</taxon>
        <taxon>Glomeromycetes</taxon>
        <taxon>Diversisporales</taxon>
        <taxon>Acaulosporaceae</taxon>
        <taxon>Acaulospora</taxon>
    </lineage>
</organism>
<dbReference type="OrthoDB" id="511599at2759"/>
<reference evidence="2" key="1">
    <citation type="submission" date="2021-06" db="EMBL/GenBank/DDBJ databases">
        <authorList>
            <person name="Kallberg Y."/>
            <person name="Tangrot J."/>
            <person name="Rosling A."/>
        </authorList>
    </citation>
    <scope>NUCLEOTIDE SEQUENCE</scope>
    <source>
        <strain evidence="2">CL551</strain>
    </source>
</reference>
<keyword evidence="1" id="KW-1133">Transmembrane helix</keyword>
<gene>
    <name evidence="2" type="ORF">AMORRO_LOCUS1490</name>
</gene>
<evidence type="ECO:0000256" key="1">
    <source>
        <dbReference type="SAM" id="Phobius"/>
    </source>
</evidence>
<feature type="transmembrane region" description="Helical" evidence="1">
    <location>
        <begin position="53"/>
        <end position="80"/>
    </location>
</feature>
<protein>
    <submittedName>
        <fullName evidence="2">7787_t:CDS:1</fullName>
    </submittedName>
</protein>
<dbReference type="AlphaFoldDB" id="A0A9N8VQR0"/>
<dbReference type="Proteomes" id="UP000789342">
    <property type="component" value="Unassembled WGS sequence"/>
</dbReference>
<evidence type="ECO:0000313" key="2">
    <source>
        <dbReference type="EMBL" id="CAG8462981.1"/>
    </source>
</evidence>
<sequence length="324" mass="37028">MSSSKITQHFRGTIFLTPFVNRRVRLLQSPSLMLRNLRPYATPHPPPTRLPRVYITAISANIVVIGHIGLISMDLLHAWYRNGRKKRLLNETNALKEFFYPMKKTTLTRITSSGIGHGVIYVNVPENLISLVTNLEVTLILHSRNRFLLQDNLHKNLGTTKNELKDPKWVRAMDAFNRASAVYKKKYGKPPAIVYDNISQIVNENPKILDVLQDDAKKNADGRKYIAVFVSSEGSEKSMDYQVNKCGIKTVKGDRINTTEAEKLYELVDNFLLTKQSFEDQSYYEAGKGAIKALLDSNQEIDYMSFQKFFNNHEEANEVLDTNI</sequence>
<keyword evidence="3" id="KW-1185">Reference proteome</keyword>
<keyword evidence="1" id="KW-0472">Membrane</keyword>
<evidence type="ECO:0000313" key="3">
    <source>
        <dbReference type="Proteomes" id="UP000789342"/>
    </source>
</evidence>
<accession>A0A9N8VQR0</accession>
<proteinExistence type="predicted"/>
<name>A0A9N8VQR0_9GLOM</name>
<dbReference type="EMBL" id="CAJVPV010000561">
    <property type="protein sequence ID" value="CAG8462981.1"/>
    <property type="molecule type" value="Genomic_DNA"/>
</dbReference>
<comment type="caution">
    <text evidence="2">The sequence shown here is derived from an EMBL/GenBank/DDBJ whole genome shotgun (WGS) entry which is preliminary data.</text>
</comment>